<dbReference type="AlphaFoldDB" id="A0A1I5YK78"/>
<dbReference type="RefSeq" id="WP_093011143.1">
    <property type="nucleotide sequence ID" value="NZ_FOXV01000006.1"/>
</dbReference>
<dbReference type="PIRSF" id="PIRSF009320">
    <property type="entry name" value="Nuc_binding_HP_1000"/>
    <property type="match status" value="1"/>
</dbReference>
<dbReference type="Gene3D" id="3.40.50.300">
    <property type="entry name" value="P-loop containing nucleotide triphosphate hydrolases"/>
    <property type="match status" value="1"/>
</dbReference>
<dbReference type="PANTHER" id="PTHR13696:SF96">
    <property type="entry name" value="COBQ_COBB_MIND_PARA NUCLEOTIDE BINDING DOMAIN-CONTAINING PROTEIN"/>
    <property type="match status" value="1"/>
</dbReference>
<dbReference type="NCBIfam" id="NF041546">
    <property type="entry name" value="ParA_partition"/>
    <property type="match status" value="1"/>
</dbReference>
<reference evidence="3" key="1">
    <citation type="submission" date="2016-10" db="EMBL/GenBank/DDBJ databases">
        <authorList>
            <person name="Varghese N."/>
            <person name="Submissions S."/>
        </authorList>
    </citation>
    <scope>NUCLEOTIDE SEQUENCE [LARGE SCALE GENOMIC DNA]</scope>
    <source>
        <strain evidence="3">JCM 10271</strain>
    </source>
</reference>
<dbReference type="CDD" id="cd02042">
    <property type="entry name" value="ParAB_family"/>
    <property type="match status" value="1"/>
</dbReference>
<dbReference type="SUPFAM" id="SSF52540">
    <property type="entry name" value="P-loop containing nucleoside triphosphate hydrolases"/>
    <property type="match status" value="1"/>
</dbReference>
<feature type="domain" description="CobQ/CobB/MinD/ParA nucleotide binding" evidence="1">
    <location>
        <begin position="6"/>
        <end position="170"/>
    </location>
</feature>
<evidence type="ECO:0000313" key="3">
    <source>
        <dbReference type="Proteomes" id="UP000243106"/>
    </source>
</evidence>
<dbReference type="InterPro" id="IPR002586">
    <property type="entry name" value="CobQ/CobB/MinD/ParA_Nub-bd_dom"/>
</dbReference>
<gene>
    <name evidence="2" type="ORF">SAMN05421853_10612</name>
</gene>
<name>A0A1I5YK78_9RHOB</name>
<accession>A0A1I5YK78</accession>
<dbReference type="InterPro" id="IPR048089">
    <property type="entry name" value="McdA"/>
</dbReference>
<dbReference type="EMBL" id="FOXV01000006">
    <property type="protein sequence ID" value="SFQ44515.1"/>
    <property type="molecule type" value="Genomic_DNA"/>
</dbReference>
<evidence type="ECO:0000313" key="2">
    <source>
        <dbReference type="EMBL" id="SFQ44515.1"/>
    </source>
</evidence>
<dbReference type="PANTHER" id="PTHR13696">
    <property type="entry name" value="P-LOOP CONTAINING NUCLEOSIDE TRIPHOSPHATE HYDROLASE"/>
    <property type="match status" value="1"/>
</dbReference>
<dbReference type="Proteomes" id="UP000243106">
    <property type="component" value="Unassembled WGS sequence"/>
</dbReference>
<dbReference type="STRING" id="93684.SAMN05421853_10612"/>
<sequence length="213" mass="22583">MTGSIITVAQQKGGSGKTTLAANLAVGFLRQGKTVALVDTDPQGSLGRWFMTRVEEHPDATVGLDFATSSAWGITYETRKLAGACDIVIVDTPPKADSDLRPALRVADLVVVPVAMSHVDLWATEGVLDLARREEKDALVVMNRTRARTRLAGEVAEAAARLEATIAETQIANRTIYAEAMGKGLSGAEGRKTPARAEVDALSQEVADRLAKG</sequence>
<evidence type="ECO:0000259" key="1">
    <source>
        <dbReference type="Pfam" id="PF01656"/>
    </source>
</evidence>
<dbReference type="InterPro" id="IPR050678">
    <property type="entry name" value="DNA_Partitioning_ATPase"/>
</dbReference>
<dbReference type="Pfam" id="PF01656">
    <property type="entry name" value="CbiA"/>
    <property type="match status" value="1"/>
</dbReference>
<protein>
    <submittedName>
        <fullName evidence="2">Chromosome partitioning protein</fullName>
    </submittedName>
</protein>
<keyword evidence="3" id="KW-1185">Reference proteome</keyword>
<proteinExistence type="predicted"/>
<dbReference type="InterPro" id="IPR027417">
    <property type="entry name" value="P-loop_NTPase"/>
</dbReference>
<organism evidence="2 3">
    <name type="scientific">Roseivivax halotolerans</name>
    <dbReference type="NCBI Taxonomy" id="93684"/>
    <lineage>
        <taxon>Bacteria</taxon>
        <taxon>Pseudomonadati</taxon>
        <taxon>Pseudomonadota</taxon>
        <taxon>Alphaproteobacteria</taxon>
        <taxon>Rhodobacterales</taxon>
        <taxon>Roseobacteraceae</taxon>
        <taxon>Roseivivax</taxon>
    </lineage>
</organism>